<sequence>MSKLYANSEPPTDAFSSHVAQASANTPALHKSKLAGITTAALLLGGATWTLLAQPTEDGEPDADPQLPVPGDGPVAVAGGKLHLADVTVAREVNSNRPFGEAFAVARDEIGPGGVFVWKGGLFNTFTKEEWQDLSLQQRHEFLAGVGYEPDSQSQKQPSAPADPIIIEGVMNDQRVMGLDFDHDGVVDTLVLEGADGFTYRVVDATGDEGLDVVYQIDTASHEILQSIRLDEPFMLPNSTLQQGLEEAMANELMESVFDEPVVTPLLTVAEHEVSDDDEMPYQEEEHYDTGDDGYVTDTGADDIDEPQAV</sequence>
<evidence type="ECO:0000313" key="2">
    <source>
        <dbReference type="EMBL" id="OIN57015.1"/>
    </source>
</evidence>
<feature type="compositionally biased region" description="Acidic residues" evidence="1">
    <location>
        <begin position="300"/>
        <end position="310"/>
    </location>
</feature>
<proteinExistence type="predicted"/>
<name>A0A1S2VFE9_9BACT</name>
<feature type="region of interest" description="Disordered" evidence="1">
    <location>
        <begin position="272"/>
        <end position="310"/>
    </location>
</feature>
<feature type="compositionally biased region" description="Acidic residues" evidence="1">
    <location>
        <begin position="274"/>
        <end position="283"/>
    </location>
</feature>
<evidence type="ECO:0000256" key="1">
    <source>
        <dbReference type="SAM" id="MobiDB-lite"/>
    </source>
</evidence>
<dbReference type="EMBL" id="MORL01000016">
    <property type="protein sequence ID" value="OIN57015.1"/>
    <property type="molecule type" value="Genomic_DNA"/>
</dbReference>
<dbReference type="OrthoDB" id="919615at2"/>
<keyword evidence="3" id="KW-1185">Reference proteome</keyword>
<dbReference type="AlphaFoldDB" id="A0A1S2VFE9"/>
<gene>
    <name evidence="2" type="ORF">BLX24_21940</name>
</gene>
<protein>
    <submittedName>
        <fullName evidence="2">Uncharacterized protein</fullName>
    </submittedName>
</protein>
<accession>A0A1S2VFE9</accession>
<dbReference type="RefSeq" id="WP_071505358.1">
    <property type="nucleotide sequence ID" value="NZ_MORL01000016.1"/>
</dbReference>
<evidence type="ECO:0000313" key="3">
    <source>
        <dbReference type="Proteomes" id="UP000181790"/>
    </source>
</evidence>
<reference evidence="2 3" key="1">
    <citation type="submission" date="2016-10" db="EMBL/GenBank/DDBJ databases">
        <title>Arsenicibacter rosenii gen. nov., sp. nov., an efficient arsenic-methylating bacterium isolated from an arsenic-contaminated paddy soil.</title>
        <authorList>
            <person name="Huang K."/>
        </authorList>
    </citation>
    <scope>NUCLEOTIDE SEQUENCE [LARGE SCALE GENOMIC DNA]</scope>
    <source>
        <strain evidence="2 3">SM-1</strain>
    </source>
</reference>
<organism evidence="2 3">
    <name type="scientific">Arsenicibacter rosenii</name>
    <dbReference type="NCBI Taxonomy" id="1750698"/>
    <lineage>
        <taxon>Bacteria</taxon>
        <taxon>Pseudomonadati</taxon>
        <taxon>Bacteroidota</taxon>
        <taxon>Cytophagia</taxon>
        <taxon>Cytophagales</taxon>
        <taxon>Spirosomataceae</taxon>
        <taxon>Arsenicibacter</taxon>
    </lineage>
</organism>
<dbReference type="Proteomes" id="UP000181790">
    <property type="component" value="Unassembled WGS sequence"/>
</dbReference>
<comment type="caution">
    <text evidence="2">The sequence shown here is derived from an EMBL/GenBank/DDBJ whole genome shotgun (WGS) entry which is preliminary data.</text>
</comment>